<dbReference type="PROSITE" id="PS50880">
    <property type="entry name" value="TOPRIM"/>
    <property type="match status" value="1"/>
</dbReference>
<dbReference type="Pfam" id="PF13331">
    <property type="entry name" value="DUF4093"/>
    <property type="match status" value="1"/>
</dbReference>
<keyword evidence="15" id="KW-1185">Reference proteome</keyword>
<dbReference type="GO" id="GO:0046872">
    <property type="term" value="F:metal ion binding"/>
    <property type="evidence" value="ECO:0007669"/>
    <property type="project" value="UniProtKB-KW"/>
</dbReference>
<keyword evidence="8 11" id="KW-0378">Hydrolase</keyword>
<dbReference type="InterPro" id="IPR025156">
    <property type="entry name" value="RNase_M5_C"/>
</dbReference>
<dbReference type="EMBL" id="CP034465">
    <property type="protein sequence ID" value="AZP03868.1"/>
    <property type="molecule type" value="Genomic_DNA"/>
</dbReference>
<comment type="subcellular location">
    <subcellularLocation>
        <location evidence="11">Cytoplasm</location>
    </subcellularLocation>
</comment>
<keyword evidence="6 11" id="KW-0699">rRNA-binding</keyword>
<reference evidence="15" key="1">
    <citation type="submission" date="2018-12" db="EMBL/GenBank/DDBJ databases">
        <title>Complete genome sequencing of Jeotgalibaca sp. H21T32.</title>
        <authorList>
            <person name="Bae J.-W."/>
            <person name="Lee S.-Y."/>
        </authorList>
    </citation>
    <scope>NUCLEOTIDE SEQUENCE [LARGE SCALE GENOMIC DNA]</scope>
    <source>
        <strain evidence="15">H21T32</strain>
    </source>
</reference>
<dbReference type="NCBIfam" id="TIGR00334">
    <property type="entry name" value="5S_RNA_mat_M5"/>
    <property type="match status" value="1"/>
</dbReference>
<evidence type="ECO:0000313" key="14">
    <source>
        <dbReference type="EMBL" id="AZP03868.1"/>
    </source>
</evidence>
<dbReference type="OrthoDB" id="9791329at2"/>
<evidence type="ECO:0000256" key="7">
    <source>
        <dbReference type="ARBA" id="ARBA00022759"/>
    </source>
</evidence>
<dbReference type="KEGG" id="jeh:EJN90_03820"/>
<evidence type="ECO:0000313" key="15">
    <source>
        <dbReference type="Proteomes" id="UP000273326"/>
    </source>
</evidence>
<name>A0A3Q9BLP3_9LACT</name>
<dbReference type="PANTHER" id="PTHR39156:SF1">
    <property type="entry name" value="RIBONUCLEASE M5"/>
    <property type="match status" value="1"/>
</dbReference>
<dbReference type="Proteomes" id="UP000273326">
    <property type="component" value="Chromosome"/>
</dbReference>
<dbReference type="SUPFAM" id="SSF110455">
    <property type="entry name" value="Toprim domain"/>
    <property type="match status" value="1"/>
</dbReference>
<comment type="catalytic activity">
    <reaction evidence="11">
        <text>Endonucleolytic cleavage of RNA, removing 21 and 42 nucleotides, respectively, from the 5'- and 3'-termini of a 5S-rRNA precursor.</text>
        <dbReference type="EC" id="3.1.26.8"/>
    </reaction>
</comment>
<organism evidence="14 15">
    <name type="scientific">Jeotgalibaca ciconiae</name>
    <dbReference type="NCBI Taxonomy" id="2496265"/>
    <lineage>
        <taxon>Bacteria</taxon>
        <taxon>Bacillati</taxon>
        <taxon>Bacillota</taxon>
        <taxon>Bacilli</taxon>
        <taxon>Lactobacillales</taxon>
        <taxon>Carnobacteriaceae</taxon>
        <taxon>Jeotgalibaca</taxon>
    </lineage>
</organism>
<dbReference type="GO" id="GO:0005737">
    <property type="term" value="C:cytoplasm"/>
    <property type="evidence" value="ECO:0007669"/>
    <property type="project" value="UniProtKB-SubCell"/>
</dbReference>
<keyword evidence="5" id="KW-0479">Metal-binding</keyword>
<keyword evidence="10 11" id="KW-0694">RNA-binding</keyword>
<dbReference type="PANTHER" id="PTHR39156">
    <property type="entry name" value="RIBONUCLEASE M5"/>
    <property type="match status" value="1"/>
</dbReference>
<gene>
    <name evidence="11 14" type="primary">rnmV</name>
    <name evidence="14" type="ORF">EJN90_03820</name>
</gene>
<dbReference type="InterPro" id="IPR006171">
    <property type="entry name" value="TOPRIM_dom"/>
</dbReference>
<dbReference type="GO" id="GO:0006364">
    <property type="term" value="P:rRNA processing"/>
    <property type="evidence" value="ECO:0007669"/>
    <property type="project" value="UniProtKB-UniRule"/>
</dbReference>
<keyword evidence="7 11" id="KW-0255">Endonuclease</keyword>
<evidence type="ECO:0000256" key="4">
    <source>
        <dbReference type="ARBA" id="ARBA00022722"/>
    </source>
</evidence>
<evidence type="ECO:0000256" key="12">
    <source>
        <dbReference type="NCBIfam" id="TIGR00334"/>
    </source>
</evidence>
<evidence type="ECO:0000256" key="2">
    <source>
        <dbReference type="ARBA" id="ARBA00022517"/>
    </source>
</evidence>
<dbReference type="Gene3D" id="3.40.1360.10">
    <property type="match status" value="1"/>
</dbReference>
<dbReference type="InterPro" id="IPR004466">
    <property type="entry name" value="RNase_M5"/>
</dbReference>
<dbReference type="Pfam" id="PF01751">
    <property type="entry name" value="Toprim"/>
    <property type="match status" value="1"/>
</dbReference>
<keyword evidence="3 11" id="KW-0698">rRNA processing</keyword>
<accession>A0A3Q9BLP3</accession>
<dbReference type="SMART" id="SM00493">
    <property type="entry name" value="TOPRIM"/>
    <property type="match status" value="1"/>
</dbReference>
<evidence type="ECO:0000256" key="9">
    <source>
        <dbReference type="ARBA" id="ARBA00022842"/>
    </source>
</evidence>
<dbReference type="GO" id="GO:0019843">
    <property type="term" value="F:rRNA binding"/>
    <property type="evidence" value="ECO:0007669"/>
    <property type="project" value="UniProtKB-KW"/>
</dbReference>
<keyword evidence="1 11" id="KW-0963">Cytoplasm</keyword>
<dbReference type="HAMAP" id="MF_01469">
    <property type="entry name" value="RNase_M5"/>
    <property type="match status" value="1"/>
</dbReference>
<evidence type="ECO:0000256" key="11">
    <source>
        <dbReference type="HAMAP-Rule" id="MF_01469"/>
    </source>
</evidence>
<evidence type="ECO:0000256" key="6">
    <source>
        <dbReference type="ARBA" id="ARBA00022730"/>
    </source>
</evidence>
<comment type="function">
    <text evidence="11">Required for correct processing of both the 5' and 3' ends of 5S rRNA precursor. Cleaves both sides of a double-stranded region yielding mature 5S rRNA in one step.</text>
</comment>
<dbReference type="AlphaFoldDB" id="A0A3Q9BLP3"/>
<evidence type="ECO:0000256" key="8">
    <source>
        <dbReference type="ARBA" id="ARBA00022801"/>
    </source>
</evidence>
<dbReference type="RefSeq" id="WP_126108950.1">
    <property type="nucleotide sequence ID" value="NZ_CP034465.1"/>
</dbReference>
<comment type="similarity">
    <text evidence="11">Belongs to the ribonuclease M5 family.</text>
</comment>
<keyword evidence="4 11" id="KW-0540">Nuclease</keyword>
<proteinExistence type="inferred from homology"/>
<dbReference type="GO" id="GO:0043822">
    <property type="term" value="F:ribonuclease M5 activity"/>
    <property type="evidence" value="ECO:0007669"/>
    <property type="project" value="UniProtKB-UniRule"/>
</dbReference>
<evidence type="ECO:0000259" key="13">
    <source>
        <dbReference type="PROSITE" id="PS50880"/>
    </source>
</evidence>
<keyword evidence="9" id="KW-0460">Magnesium</keyword>
<dbReference type="InterPro" id="IPR034141">
    <property type="entry name" value="TOPRIM_RNase_M5-like"/>
</dbReference>
<dbReference type="CDD" id="cd01027">
    <property type="entry name" value="TOPRIM_RNase_M5_like"/>
    <property type="match status" value="1"/>
</dbReference>
<dbReference type="FunFam" id="3.40.1360.10:FF:000006">
    <property type="entry name" value="Ribonuclease M5"/>
    <property type="match status" value="1"/>
</dbReference>
<evidence type="ECO:0000256" key="10">
    <source>
        <dbReference type="ARBA" id="ARBA00022884"/>
    </source>
</evidence>
<evidence type="ECO:0000256" key="5">
    <source>
        <dbReference type="ARBA" id="ARBA00022723"/>
    </source>
</evidence>
<evidence type="ECO:0000256" key="1">
    <source>
        <dbReference type="ARBA" id="ARBA00022490"/>
    </source>
</evidence>
<evidence type="ECO:0000256" key="3">
    <source>
        <dbReference type="ARBA" id="ARBA00022552"/>
    </source>
</evidence>
<feature type="domain" description="Toprim" evidence="13">
    <location>
        <begin position="4"/>
        <end position="90"/>
    </location>
</feature>
<protein>
    <recommendedName>
        <fullName evidence="11 12">Ribonuclease M5</fullName>
        <ecNumber evidence="11 12">3.1.26.8</ecNumber>
    </recommendedName>
    <alternativeName>
        <fullName evidence="11">RNase M5</fullName>
    </alternativeName>
    <alternativeName>
        <fullName evidence="11">Ribosomal RNA terminal maturase M5</fullName>
    </alternativeName>
</protein>
<keyword evidence="2 11" id="KW-0690">Ribosome biogenesis</keyword>
<dbReference type="EC" id="3.1.26.8" evidence="11 12"/>
<sequence length="192" mass="21501">MKIKEIIVVEGRDDTKKVQLAVNADTIETNGSAIDEEILKQIEKAQKIRGVIVLTDPDFPGGKIREIIIQRIPGVKHAFIRKEDCQSPKGGSLGIEHASEEVIRSALENVQTPYFETDQNDLSAFFMELGLLGKPKSSEYRKQLGDYLGIGHTNGKQFVKRIRMFQITQEEILAAMEQNGIPIPPAVQKEMK</sequence>